<feature type="domain" description="NERD" evidence="2">
    <location>
        <begin position="18"/>
        <end position="135"/>
    </location>
</feature>
<dbReference type="PROSITE" id="PS50965">
    <property type="entry name" value="NERD"/>
    <property type="match status" value="1"/>
</dbReference>
<dbReference type="Pfam" id="PF08378">
    <property type="entry name" value="NERD"/>
    <property type="match status" value="1"/>
</dbReference>
<dbReference type="EMBL" id="BMQL01000075">
    <property type="protein sequence ID" value="GGR36859.1"/>
    <property type="molecule type" value="Genomic_DNA"/>
</dbReference>
<name>A0A918FGS7_9DEIO</name>
<protein>
    <recommendedName>
        <fullName evidence="2">NERD domain-containing protein</fullName>
    </recommendedName>
</protein>
<dbReference type="InterPro" id="IPR011528">
    <property type="entry name" value="NERD"/>
</dbReference>
<dbReference type="RefSeq" id="WP_189093546.1">
    <property type="nucleotide sequence ID" value="NZ_BMQL01000075.1"/>
</dbReference>
<keyword evidence="4" id="KW-1185">Reference proteome</keyword>
<feature type="compositionally biased region" description="Basic and acidic residues" evidence="1">
    <location>
        <begin position="215"/>
        <end position="225"/>
    </location>
</feature>
<dbReference type="Proteomes" id="UP000603865">
    <property type="component" value="Unassembled WGS sequence"/>
</dbReference>
<comment type="caution">
    <text evidence="3">The sequence shown here is derived from an EMBL/GenBank/DDBJ whole genome shotgun (WGS) entry which is preliminary data.</text>
</comment>
<dbReference type="AlphaFoldDB" id="A0A918FGS7"/>
<reference evidence="3" key="1">
    <citation type="journal article" date="2014" name="Int. J. Syst. Evol. Microbiol.">
        <title>Complete genome sequence of Corynebacterium casei LMG S-19264T (=DSM 44701T), isolated from a smear-ripened cheese.</title>
        <authorList>
            <consortium name="US DOE Joint Genome Institute (JGI-PGF)"/>
            <person name="Walter F."/>
            <person name="Albersmeier A."/>
            <person name="Kalinowski J."/>
            <person name="Ruckert C."/>
        </authorList>
    </citation>
    <scope>NUCLEOTIDE SEQUENCE</scope>
    <source>
        <strain evidence="3">JCM 31311</strain>
    </source>
</reference>
<sequence length="341" mass="38598">MIAKDYAALPTTDRFQRAGDEAEKQMAFYLKRAFGDDPAVHVFHNLRLEDGSDVAQIDHLILHRHGAIIIESKSVTSAVRINERDEWTRQWNGRWTGMPSPVLQARRQADFLRKQLRARYAELLDKALFGLVQRGFGMFVFDVVVAISDQGVIEHRGQLPEVRKADQVADRVRELMREQAGLAHPMSKDPRAKEWGMTLKPEELIRTSAYLRNAHREQQASREPPRPPSPAPRPADRASRPATPAPEVYAAVGPVRRADSAPAKVSSPSTFTCSKCASERLEVAYGQYGYYFKCLTCDGNTRIDLKCKTCNGKLRTRKSQRQFFAECKTCDTSKLYFTNPS</sequence>
<evidence type="ECO:0000256" key="1">
    <source>
        <dbReference type="SAM" id="MobiDB-lite"/>
    </source>
</evidence>
<evidence type="ECO:0000313" key="4">
    <source>
        <dbReference type="Proteomes" id="UP000603865"/>
    </source>
</evidence>
<organism evidence="3 4">
    <name type="scientific">Deinococcus ruber</name>
    <dbReference type="NCBI Taxonomy" id="1848197"/>
    <lineage>
        <taxon>Bacteria</taxon>
        <taxon>Thermotogati</taxon>
        <taxon>Deinococcota</taxon>
        <taxon>Deinococci</taxon>
        <taxon>Deinococcales</taxon>
        <taxon>Deinococcaceae</taxon>
        <taxon>Deinococcus</taxon>
    </lineage>
</organism>
<reference evidence="3" key="2">
    <citation type="submission" date="2020-09" db="EMBL/GenBank/DDBJ databases">
        <authorList>
            <person name="Sun Q."/>
            <person name="Ohkuma M."/>
        </authorList>
    </citation>
    <scope>NUCLEOTIDE SEQUENCE</scope>
    <source>
        <strain evidence="3">JCM 31311</strain>
    </source>
</reference>
<evidence type="ECO:0000259" key="2">
    <source>
        <dbReference type="PROSITE" id="PS50965"/>
    </source>
</evidence>
<gene>
    <name evidence="3" type="ORF">GCM10008957_53030</name>
</gene>
<evidence type="ECO:0000313" key="3">
    <source>
        <dbReference type="EMBL" id="GGR36859.1"/>
    </source>
</evidence>
<accession>A0A918FGS7</accession>
<feature type="region of interest" description="Disordered" evidence="1">
    <location>
        <begin position="215"/>
        <end position="247"/>
    </location>
</feature>
<proteinExistence type="predicted"/>